<dbReference type="Pfam" id="PF26133">
    <property type="entry name" value="DUF8039"/>
    <property type="match status" value="1"/>
</dbReference>
<feature type="region of interest" description="Disordered" evidence="1">
    <location>
        <begin position="447"/>
        <end position="530"/>
    </location>
</feature>
<dbReference type="Proteomes" id="UP000215914">
    <property type="component" value="Chromosome 14"/>
</dbReference>
<dbReference type="InterPro" id="IPR058352">
    <property type="entry name" value="DUF8039"/>
</dbReference>
<feature type="compositionally biased region" description="Basic and acidic residues" evidence="1">
    <location>
        <begin position="519"/>
        <end position="530"/>
    </location>
</feature>
<feature type="domain" description="DUF8039" evidence="2">
    <location>
        <begin position="295"/>
        <end position="387"/>
    </location>
</feature>
<evidence type="ECO:0000256" key="1">
    <source>
        <dbReference type="SAM" id="MobiDB-lite"/>
    </source>
</evidence>
<dbReference type="PANTHER" id="PTHR33018">
    <property type="entry name" value="OS10G0338966 PROTEIN-RELATED"/>
    <property type="match status" value="1"/>
</dbReference>
<dbReference type="EMBL" id="CM007903">
    <property type="protein sequence ID" value="OTF98460.1"/>
    <property type="molecule type" value="Genomic_DNA"/>
</dbReference>
<dbReference type="SUPFAM" id="SSF54001">
    <property type="entry name" value="Cysteine proteinases"/>
    <property type="match status" value="1"/>
</dbReference>
<feature type="compositionally biased region" description="Basic and acidic residues" evidence="1">
    <location>
        <begin position="500"/>
        <end position="509"/>
    </location>
</feature>
<evidence type="ECO:0000313" key="4">
    <source>
        <dbReference type="Proteomes" id="UP000215914"/>
    </source>
</evidence>
<gene>
    <name evidence="3" type="ORF">HannXRQ_Chr14g0445841</name>
</gene>
<sequence>MSDKKKRGAAKCKKMFLDPNNQTVQFNEAGLAIGANASKFISFACLEFRTRIPYYKLVKDIDEQKYFDVWEYIKETWKIPNDNAKETVIQQGKDSMRNFRCTLTNGYARKDKSPFEMYAFMDRSHWVDFVLKVKSKAFKKTSQKAKRSVAKNTDRPHVGRMGFVGLQKFEEDRWNQLLESHLHLHNLEGEDIQRYAISRACYNSVTKLYELPAHLFSNGELTGTLHDMYYKEIEKKKDGTHDKHGNDVVTINLHSRKKKKKSKGAQIVRKEIGAIQKDQDRVAAAAQASSIIRLPKIKSISTCDLLWPFDDSFPDMILGHGQVYPTSVRILDKRPIHDDYVQVHVDDVNQEYKGYPVPPHTMIENEVINMGSTHRKFIQWPRKAIKLLNTITPRKSIAQHQQPAQQSEYYTPAPYDEGLVTFQEELNIGTGFVDLLTNSILIQPTHTEHVSDPKASKFVSNPKARETLPCSKSTEHVSDPKASKSVSDPKARETLPCPKSTDHVSDPKASKVVPNLKASKAESDPKATDDVSDPKVVRIAAILKMAESRPKKIYGFAEQLATLSTKKISVKVTSPSGMYKDDFTEDVEIEETMTLCVNGLLELSVLHWYSMYLYAYGGFKGRDKTAYFNPRMIHFDVCDKYENFVIDHIKDVMDHHKERHYFMAPHLAWGHWSLSVIFHNPSNLKFYGYIIDSKKKGKSPESYIITKLFEKATGENIIWQMVNCPQQKGGWECGYYVMKAMYDIVISCQEKINETWKCSRISDHVFVFTGRLLGYQILHSEEPLTKQQIDRFVEDTLKNFMITMEREQGLEMFESE</sequence>
<protein>
    <recommendedName>
        <fullName evidence="2">DUF8039 domain-containing protein</fullName>
    </recommendedName>
</protein>
<feature type="compositionally biased region" description="Basic and acidic residues" evidence="1">
    <location>
        <begin position="473"/>
        <end position="493"/>
    </location>
</feature>
<organism evidence="3 4">
    <name type="scientific">Helianthus annuus</name>
    <name type="common">Common sunflower</name>
    <dbReference type="NCBI Taxonomy" id="4232"/>
    <lineage>
        <taxon>Eukaryota</taxon>
        <taxon>Viridiplantae</taxon>
        <taxon>Streptophyta</taxon>
        <taxon>Embryophyta</taxon>
        <taxon>Tracheophyta</taxon>
        <taxon>Spermatophyta</taxon>
        <taxon>Magnoliopsida</taxon>
        <taxon>eudicotyledons</taxon>
        <taxon>Gunneridae</taxon>
        <taxon>Pentapetalae</taxon>
        <taxon>asterids</taxon>
        <taxon>campanulids</taxon>
        <taxon>Asterales</taxon>
        <taxon>Asteraceae</taxon>
        <taxon>Asteroideae</taxon>
        <taxon>Heliantheae alliance</taxon>
        <taxon>Heliantheae</taxon>
        <taxon>Helianthus</taxon>
    </lineage>
</organism>
<reference evidence="4" key="1">
    <citation type="journal article" date="2017" name="Nature">
        <title>The sunflower genome provides insights into oil metabolism, flowering and Asterid evolution.</title>
        <authorList>
            <person name="Badouin H."/>
            <person name="Gouzy J."/>
            <person name="Grassa C.J."/>
            <person name="Murat F."/>
            <person name="Staton S.E."/>
            <person name="Cottret L."/>
            <person name="Lelandais-Briere C."/>
            <person name="Owens G.L."/>
            <person name="Carrere S."/>
            <person name="Mayjonade B."/>
            <person name="Legrand L."/>
            <person name="Gill N."/>
            <person name="Kane N.C."/>
            <person name="Bowers J.E."/>
            <person name="Hubner S."/>
            <person name="Bellec A."/>
            <person name="Berard A."/>
            <person name="Berges H."/>
            <person name="Blanchet N."/>
            <person name="Boniface M.C."/>
            <person name="Brunel D."/>
            <person name="Catrice O."/>
            <person name="Chaidir N."/>
            <person name="Claudel C."/>
            <person name="Donnadieu C."/>
            <person name="Faraut T."/>
            <person name="Fievet G."/>
            <person name="Helmstetter N."/>
            <person name="King M."/>
            <person name="Knapp S.J."/>
            <person name="Lai Z."/>
            <person name="Le Paslier M.C."/>
            <person name="Lippi Y."/>
            <person name="Lorenzon L."/>
            <person name="Mandel J.R."/>
            <person name="Marage G."/>
            <person name="Marchand G."/>
            <person name="Marquand E."/>
            <person name="Bret-Mestries E."/>
            <person name="Morien E."/>
            <person name="Nambeesan S."/>
            <person name="Nguyen T."/>
            <person name="Pegot-Espagnet P."/>
            <person name="Pouilly N."/>
            <person name="Raftis F."/>
            <person name="Sallet E."/>
            <person name="Schiex T."/>
            <person name="Thomas J."/>
            <person name="Vandecasteele C."/>
            <person name="Vares D."/>
            <person name="Vear F."/>
            <person name="Vautrin S."/>
            <person name="Crespi M."/>
            <person name="Mangin B."/>
            <person name="Burke J.M."/>
            <person name="Salse J."/>
            <person name="Munos S."/>
            <person name="Vincourt P."/>
            <person name="Rieseberg L.H."/>
            <person name="Langlade N.B."/>
        </authorList>
    </citation>
    <scope>NUCLEOTIDE SEQUENCE [LARGE SCALE GENOMIC DNA]</scope>
    <source>
        <strain evidence="4">cv. SF193</strain>
    </source>
</reference>
<accession>A0A251SLU4</accession>
<dbReference type="AlphaFoldDB" id="A0A251SLU4"/>
<dbReference type="PANTHER" id="PTHR33018:SF35">
    <property type="entry name" value="ULP1 PROTEASE FAMILY CATALYTIC DOMAIN, PAPAIN-LIKE CYSTEINE PEPTIDASE SUPERFAMILY"/>
    <property type="match status" value="1"/>
</dbReference>
<dbReference type="InParanoid" id="A0A251SLU4"/>
<name>A0A251SLU4_HELAN</name>
<evidence type="ECO:0000259" key="2">
    <source>
        <dbReference type="Pfam" id="PF26133"/>
    </source>
</evidence>
<dbReference type="InterPro" id="IPR038765">
    <property type="entry name" value="Papain-like_cys_pep_sf"/>
</dbReference>
<proteinExistence type="predicted"/>
<keyword evidence="4" id="KW-1185">Reference proteome</keyword>
<dbReference type="Gene3D" id="3.40.395.10">
    <property type="entry name" value="Adenoviral Proteinase, Chain A"/>
    <property type="match status" value="1"/>
</dbReference>
<evidence type="ECO:0000313" key="3">
    <source>
        <dbReference type="EMBL" id="OTF98460.1"/>
    </source>
</evidence>